<dbReference type="InterPro" id="IPR051177">
    <property type="entry name" value="CIK-Related_Protein"/>
</dbReference>
<gene>
    <name evidence="3" type="primary">LOC115229803</name>
</gene>
<dbReference type="InterPro" id="IPR011009">
    <property type="entry name" value="Kinase-like_dom_sf"/>
</dbReference>
<evidence type="ECO:0000256" key="1">
    <source>
        <dbReference type="SAM" id="Phobius"/>
    </source>
</evidence>
<dbReference type="Gene3D" id="1.10.510.10">
    <property type="entry name" value="Transferase(Phosphotransferase) domain 1"/>
    <property type="match status" value="1"/>
</dbReference>
<dbReference type="Gene3D" id="3.30.200.20">
    <property type="entry name" value="Phosphorylase Kinase, domain 1"/>
    <property type="match status" value="1"/>
</dbReference>
<keyword evidence="1" id="KW-1133">Transmembrane helix</keyword>
<dbReference type="AlphaFoldDB" id="A0A6P7TUI1"/>
<organism evidence="2 3">
    <name type="scientific">Octopus sinensis</name>
    <name type="common">East Asian common octopus</name>
    <dbReference type="NCBI Taxonomy" id="2607531"/>
    <lineage>
        <taxon>Eukaryota</taxon>
        <taxon>Metazoa</taxon>
        <taxon>Spiralia</taxon>
        <taxon>Lophotrochozoa</taxon>
        <taxon>Mollusca</taxon>
        <taxon>Cephalopoda</taxon>
        <taxon>Coleoidea</taxon>
        <taxon>Octopodiformes</taxon>
        <taxon>Octopoda</taxon>
        <taxon>Incirrata</taxon>
        <taxon>Octopodidae</taxon>
        <taxon>Octopus</taxon>
    </lineage>
</organism>
<evidence type="ECO:0000313" key="3">
    <source>
        <dbReference type="RefSeq" id="XP_029655954.1"/>
    </source>
</evidence>
<name>A0A6P7TUI1_9MOLL</name>
<dbReference type="RefSeq" id="XP_029655954.1">
    <property type="nucleotide sequence ID" value="XM_029800094.1"/>
</dbReference>
<dbReference type="PANTHER" id="PTHR12984:SF3">
    <property type="entry name" value="N-TERMINAL KINASE-LIKE PROTEIN"/>
    <property type="match status" value="1"/>
</dbReference>
<keyword evidence="1" id="KW-0472">Membrane</keyword>
<protein>
    <submittedName>
        <fullName evidence="3">N-terminal kinase-like protein</fullName>
    </submittedName>
</protein>
<reference evidence="3" key="1">
    <citation type="submission" date="2025-08" db="UniProtKB">
        <authorList>
            <consortium name="RefSeq"/>
        </authorList>
    </citation>
    <scope>IDENTIFICATION</scope>
</reference>
<evidence type="ECO:0000313" key="2">
    <source>
        <dbReference type="Proteomes" id="UP000515154"/>
    </source>
</evidence>
<dbReference type="SUPFAM" id="SSF56112">
    <property type="entry name" value="Protein kinase-like (PK-like)"/>
    <property type="match status" value="1"/>
</dbReference>
<accession>A0A6P7TUI1</accession>
<dbReference type="Proteomes" id="UP000515154">
    <property type="component" value="Unplaced"/>
</dbReference>
<keyword evidence="1" id="KW-0812">Transmembrane</keyword>
<proteinExistence type="predicted"/>
<dbReference type="KEGG" id="osn:115229803"/>
<sequence length="172" mass="20165">MKTLRHPSILNYNEGMESDNKIYVVTEFVVPLKQYIRQLDRAHLNNFICCGFSRLINLLIFLNETHLLAHNNVCLDCVFVNNAGDWRIGGLEYMTHVNESTRVIDLGGKSLKINTFPREIKNKIIKRSLFKKRYHRFDIREIMPLLVLYFLIICLSNNLFFNVNLAILNFVS</sequence>
<keyword evidence="2" id="KW-1185">Reference proteome</keyword>
<feature type="transmembrane region" description="Helical" evidence="1">
    <location>
        <begin position="142"/>
        <end position="161"/>
    </location>
</feature>
<dbReference type="PANTHER" id="PTHR12984">
    <property type="entry name" value="SCY1-RELATED S/T PROTEIN KINASE-LIKE"/>
    <property type="match status" value="1"/>
</dbReference>